<comment type="caution">
    <text evidence="1">The sequence shown here is derived from an EMBL/GenBank/DDBJ whole genome shotgun (WGS) entry which is preliminary data.</text>
</comment>
<gene>
    <name evidence="1" type="ORF">KCG45_13360</name>
</gene>
<evidence type="ECO:0000313" key="2">
    <source>
        <dbReference type="Proteomes" id="UP000699975"/>
    </source>
</evidence>
<dbReference type="Proteomes" id="UP000699975">
    <property type="component" value="Unassembled WGS sequence"/>
</dbReference>
<accession>A0ABS6SRA4</accession>
<evidence type="ECO:0000313" key="1">
    <source>
        <dbReference type="EMBL" id="MBV7267174.1"/>
    </source>
</evidence>
<protein>
    <recommendedName>
        <fullName evidence="3">Lipoprotein</fullName>
    </recommendedName>
</protein>
<keyword evidence="2" id="KW-1185">Reference proteome</keyword>
<proteinExistence type="predicted"/>
<dbReference type="RefSeq" id="WP_218317807.1">
    <property type="nucleotide sequence ID" value="NZ_JAGSPB010000003.1"/>
</dbReference>
<evidence type="ECO:0008006" key="3">
    <source>
        <dbReference type="Google" id="ProtNLM"/>
    </source>
</evidence>
<name>A0ABS6SRA4_9SPHN</name>
<sequence length="134" mass="14247">MAFAYLPALLAACSDDRAADTIEPAGAASTASVSEADPIVDMLVDRFDVPACANALPAGLMRKEGPDGREVVRTFTAEAPCLDSLVKALAALDFQEAGPGSFTRHGERNSLETVTIERAEDQRRGGIQWEEINP</sequence>
<dbReference type="EMBL" id="JAGSPB010000003">
    <property type="protein sequence ID" value="MBV7267174.1"/>
    <property type="molecule type" value="Genomic_DNA"/>
</dbReference>
<reference evidence="1 2" key="1">
    <citation type="submission" date="2021-04" db="EMBL/GenBank/DDBJ databases">
        <authorList>
            <person name="Pira H."/>
            <person name="Risdian C."/>
            <person name="Wink J."/>
        </authorList>
    </citation>
    <scope>NUCLEOTIDE SEQUENCE [LARGE SCALE GENOMIC DNA]</scope>
    <source>
        <strain evidence="1 2">WH131</strain>
    </source>
</reference>
<organism evidence="1 2">
    <name type="scientific">Erythrobacter ani</name>
    <dbReference type="NCBI Taxonomy" id="2827235"/>
    <lineage>
        <taxon>Bacteria</taxon>
        <taxon>Pseudomonadati</taxon>
        <taxon>Pseudomonadota</taxon>
        <taxon>Alphaproteobacteria</taxon>
        <taxon>Sphingomonadales</taxon>
        <taxon>Erythrobacteraceae</taxon>
        <taxon>Erythrobacter/Porphyrobacter group</taxon>
        <taxon>Erythrobacter</taxon>
    </lineage>
</organism>